<dbReference type="GO" id="GO:0005737">
    <property type="term" value="C:cytoplasm"/>
    <property type="evidence" value="ECO:0007669"/>
    <property type="project" value="TreeGrafter"/>
</dbReference>
<proteinExistence type="inferred from homology"/>
<evidence type="ECO:0000256" key="3">
    <source>
        <dbReference type="ARBA" id="ARBA00005761"/>
    </source>
</evidence>
<comment type="caution">
    <text evidence="16">The sequence shown here is derived from an EMBL/GenBank/DDBJ whole genome shotgun (WGS) entry which is preliminary data.</text>
</comment>
<dbReference type="Pfam" id="PF00290">
    <property type="entry name" value="Trp_syntA"/>
    <property type="match status" value="1"/>
</dbReference>
<evidence type="ECO:0000256" key="9">
    <source>
        <dbReference type="ARBA" id="ARBA00022898"/>
    </source>
</evidence>
<evidence type="ECO:0000259" key="15">
    <source>
        <dbReference type="Pfam" id="PF00291"/>
    </source>
</evidence>
<dbReference type="InterPro" id="IPR006653">
    <property type="entry name" value="Trp_synth_b_CS"/>
</dbReference>
<sequence>MMDDIKRVFAKKLAEGSSALVTFVTAGYPTPRDTVPVLLAMQEGGADIIELGVPFSDPMADGPAIQETNNVALQFDVDYATCLGMVREARNRGLTAPVILMGYYNPLLAYGEQKAIQDAFEAGANGFIVVDLPPEEAVSFREKCATSTMAYVPLIAPSTTIHRIQFLASIADTFIYVVSKMGTTGSSDKVALNSALPDIIARIKEYATVPLAVGFGVSTREHFNTVVSAGAEGVVVGSRLVSVIKQAPPAQSAVKVEEYCRSISLKGQPQQDKHRSQSEGARQVTKSVQNVDHTKPLAPSSTSDTTVLPARFGQFGGQYVPEALFDCLIELEQAHSSAMGDPEFWKEWEGLFKYMNRPSNLYFAEKLTEHAGGAKIWMKREDLNHTGSHKINNAIGQILLARRIGKTRIIAETGAGQHGVATATVCARFGLECVIYMGAEDVRRQALNVFRIEMLGAKVVPVHSGSRTLKDAVNEAMRDWVTNLSTTHYLVGSAIGPHPFPTIVRDFQRVIGKEIKEQMLEVRGKLPDVIVACVGGGSNAIGSFYDFIPDKQVRLVGVEAGGEGIDGDKHSATLSKGQPGVLHGVRTYILQSSSGQIIETHSISAGLDYPGVGPEHAWLKDSKRAEYVVATDEEALRGFRLCTQLEGIIPALESAHAVWEAVRLAKTLPRNQDIVLCLSGRGDKDVEQISQLLPGKWADILDWHVSASK</sequence>
<feature type="domain" description="Tryptophan synthase beta chain-like PALP" evidence="15">
    <location>
        <begin position="357"/>
        <end position="680"/>
    </location>
</feature>
<dbReference type="FunFam" id="3.20.20.70:FF:000151">
    <property type="entry name" value="Tryptophan synthase"/>
    <property type="match status" value="1"/>
</dbReference>
<feature type="compositionally biased region" description="Polar residues" evidence="14">
    <location>
        <begin position="278"/>
        <end position="291"/>
    </location>
</feature>
<evidence type="ECO:0000256" key="7">
    <source>
        <dbReference type="ARBA" id="ARBA00022605"/>
    </source>
</evidence>
<dbReference type="InterPro" id="IPR001926">
    <property type="entry name" value="TrpB-like_PALP"/>
</dbReference>
<evidence type="ECO:0000256" key="12">
    <source>
        <dbReference type="ARBA" id="ARBA00049047"/>
    </source>
</evidence>
<dbReference type="InterPro" id="IPR002028">
    <property type="entry name" value="Trp_synthase_suA"/>
</dbReference>
<keyword evidence="7 13" id="KW-0028">Amino-acid biosynthesis</keyword>
<dbReference type="HAMAP" id="MF_00133">
    <property type="entry name" value="Trp_synth_beta"/>
    <property type="match status" value="1"/>
</dbReference>
<keyword evidence="11 13" id="KW-0456">Lyase</keyword>
<organism evidence="16 17">
    <name type="scientific">Russula ochroleuca</name>
    <dbReference type="NCBI Taxonomy" id="152965"/>
    <lineage>
        <taxon>Eukaryota</taxon>
        <taxon>Fungi</taxon>
        <taxon>Dikarya</taxon>
        <taxon>Basidiomycota</taxon>
        <taxon>Agaricomycotina</taxon>
        <taxon>Agaricomycetes</taxon>
        <taxon>Russulales</taxon>
        <taxon>Russulaceae</taxon>
        <taxon>Russula</taxon>
    </lineage>
</organism>
<keyword evidence="17" id="KW-1185">Reference proteome</keyword>
<dbReference type="NCBIfam" id="TIGR00262">
    <property type="entry name" value="trpA"/>
    <property type="match status" value="1"/>
</dbReference>
<evidence type="ECO:0000256" key="2">
    <source>
        <dbReference type="ARBA" id="ARBA00004733"/>
    </source>
</evidence>
<dbReference type="InterPro" id="IPR018204">
    <property type="entry name" value="Trp_synthase_alpha_AS"/>
</dbReference>
<dbReference type="FunFam" id="3.40.50.1100:FF:000004">
    <property type="entry name" value="Tryptophan synthase beta chain"/>
    <property type="match status" value="1"/>
</dbReference>
<keyword evidence="9 13" id="KW-0663">Pyridoxal phosphate</keyword>
<name>A0A9P5MTQ3_9AGAM</name>
<evidence type="ECO:0000256" key="14">
    <source>
        <dbReference type="SAM" id="MobiDB-lite"/>
    </source>
</evidence>
<dbReference type="SUPFAM" id="SSF53686">
    <property type="entry name" value="Tryptophan synthase beta subunit-like PLP-dependent enzymes"/>
    <property type="match status" value="1"/>
</dbReference>
<comment type="pathway">
    <text evidence="2 13">Amino-acid biosynthesis; L-tryptophan biosynthesis; L-tryptophan from chorismate: step 5/5.</text>
</comment>
<dbReference type="InterPro" id="IPR036052">
    <property type="entry name" value="TrpB-like_PALP_sf"/>
</dbReference>
<dbReference type="FunFam" id="3.40.50.1100:FF:000001">
    <property type="entry name" value="Tryptophan synthase beta chain"/>
    <property type="match status" value="1"/>
</dbReference>
<dbReference type="CDD" id="cd04724">
    <property type="entry name" value="Tryptophan_synthase_alpha"/>
    <property type="match status" value="1"/>
</dbReference>
<comment type="catalytic activity">
    <reaction evidence="12 13">
        <text>(1S,2R)-1-C-(indol-3-yl)glycerol 3-phosphate + L-serine = D-glyceraldehyde 3-phosphate + L-tryptophan + H2O</text>
        <dbReference type="Rhea" id="RHEA:10532"/>
        <dbReference type="ChEBI" id="CHEBI:15377"/>
        <dbReference type="ChEBI" id="CHEBI:33384"/>
        <dbReference type="ChEBI" id="CHEBI:57912"/>
        <dbReference type="ChEBI" id="CHEBI:58866"/>
        <dbReference type="ChEBI" id="CHEBI:59776"/>
        <dbReference type="EC" id="4.2.1.20"/>
    </reaction>
</comment>
<dbReference type="NCBIfam" id="TIGR00263">
    <property type="entry name" value="trpB"/>
    <property type="match status" value="1"/>
</dbReference>
<gene>
    <name evidence="16" type="ORF">DFH94DRAFT_750280</name>
</gene>
<dbReference type="OrthoDB" id="10050244at2759"/>
<dbReference type="InterPro" id="IPR023026">
    <property type="entry name" value="Trp_synth_beta/beta-like"/>
</dbReference>
<dbReference type="InterPro" id="IPR011060">
    <property type="entry name" value="RibuloseP-bd_barrel"/>
</dbReference>
<dbReference type="PANTHER" id="PTHR48077:SF3">
    <property type="entry name" value="TRYPTOPHAN SYNTHASE"/>
    <property type="match status" value="1"/>
</dbReference>
<evidence type="ECO:0000256" key="4">
    <source>
        <dbReference type="ARBA" id="ARBA00006095"/>
    </source>
</evidence>
<keyword evidence="10 13" id="KW-0057">Aromatic amino acid biosynthesis</keyword>
<dbReference type="PANTHER" id="PTHR48077">
    <property type="entry name" value="TRYPTOPHAN SYNTHASE-RELATED"/>
    <property type="match status" value="1"/>
</dbReference>
<comment type="cofactor">
    <cofactor evidence="1 13">
        <name>pyridoxal 5'-phosphate</name>
        <dbReference type="ChEBI" id="CHEBI:597326"/>
    </cofactor>
</comment>
<evidence type="ECO:0000256" key="6">
    <source>
        <dbReference type="ARBA" id="ARBA00018724"/>
    </source>
</evidence>
<dbReference type="PROSITE" id="PS00167">
    <property type="entry name" value="TRP_SYNTHASE_ALPHA"/>
    <property type="match status" value="1"/>
</dbReference>
<dbReference type="Gene3D" id="3.40.50.1100">
    <property type="match status" value="2"/>
</dbReference>
<evidence type="ECO:0000256" key="13">
    <source>
        <dbReference type="RuleBase" id="RU003663"/>
    </source>
</evidence>
<dbReference type="PROSITE" id="PS00168">
    <property type="entry name" value="TRP_SYNTHASE_BETA"/>
    <property type="match status" value="1"/>
</dbReference>
<dbReference type="AlphaFoldDB" id="A0A9P5MTQ3"/>
<dbReference type="HAMAP" id="MF_00131">
    <property type="entry name" value="Trp_synth_alpha"/>
    <property type="match status" value="1"/>
</dbReference>
<dbReference type="Proteomes" id="UP000759537">
    <property type="component" value="Unassembled WGS sequence"/>
</dbReference>
<evidence type="ECO:0000256" key="5">
    <source>
        <dbReference type="ARBA" id="ARBA00012043"/>
    </source>
</evidence>
<accession>A0A9P5MTQ3</accession>
<comment type="similarity">
    <text evidence="3">In the C-terminal section; belongs to the TrpB family.</text>
</comment>
<dbReference type="EC" id="4.2.1.20" evidence="5 13"/>
<evidence type="ECO:0000313" key="17">
    <source>
        <dbReference type="Proteomes" id="UP000759537"/>
    </source>
</evidence>
<dbReference type="InterPro" id="IPR006654">
    <property type="entry name" value="Trp_synth_beta"/>
</dbReference>
<dbReference type="EMBL" id="WHVB01000011">
    <property type="protein sequence ID" value="KAF8478507.1"/>
    <property type="molecule type" value="Genomic_DNA"/>
</dbReference>
<evidence type="ECO:0000256" key="11">
    <source>
        <dbReference type="ARBA" id="ARBA00023239"/>
    </source>
</evidence>
<evidence type="ECO:0000256" key="10">
    <source>
        <dbReference type="ARBA" id="ARBA00023141"/>
    </source>
</evidence>
<reference evidence="16" key="2">
    <citation type="journal article" date="2020" name="Nat. Commun.">
        <title>Large-scale genome sequencing of mycorrhizal fungi provides insights into the early evolution of symbiotic traits.</title>
        <authorList>
            <person name="Miyauchi S."/>
            <person name="Kiss E."/>
            <person name="Kuo A."/>
            <person name="Drula E."/>
            <person name="Kohler A."/>
            <person name="Sanchez-Garcia M."/>
            <person name="Morin E."/>
            <person name="Andreopoulos B."/>
            <person name="Barry K.W."/>
            <person name="Bonito G."/>
            <person name="Buee M."/>
            <person name="Carver A."/>
            <person name="Chen C."/>
            <person name="Cichocki N."/>
            <person name="Clum A."/>
            <person name="Culley D."/>
            <person name="Crous P.W."/>
            <person name="Fauchery L."/>
            <person name="Girlanda M."/>
            <person name="Hayes R.D."/>
            <person name="Keri Z."/>
            <person name="LaButti K."/>
            <person name="Lipzen A."/>
            <person name="Lombard V."/>
            <person name="Magnuson J."/>
            <person name="Maillard F."/>
            <person name="Murat C."/>
            <person name="Nolan M."/>
            <person name="Ohm R.A."/>
            <person name="Pangilinan J."/>
            <person name="Pereira M.F."/>
            <person name="Perotto S."/>
            <person name="Peter M."/>
            <person name="Pfister S."/>
            <person name="Riley R."/>
            <person name="Sitrit Y."/>
            <person name="Stielow J.B."/>
            <person name="Szollosi G."/>
            <person name="Zifcakova L."/>
            <person name="Stursova M."/>
            <person name="Spatafora J.W."/>
            <person name="Tedersoo L."/>
            <person name="Vaario L.M."/>
            <person name="Yamada A."/>
            <person name="Yan M."/>
            <person name="Wang P."/>
            <person name="Xu J."/>
            <person name="Bruns T."/>
            <person name="Baldrian P."/>
            <person name="Vilgalys R."/>
            <person name="Dunand C."/>
            <person name="Henrissat B."/>
            <person name="Grigoriev I.V."/>
            <person name="Hibbett D."/>
            <person name="Nagy L.G."/>
            <person name="Martin F.M."/>
        </authorList>
    </citation>
    <scope>NUCLEOTIDE SEQUENCE</scope>
    <source>
        <strain evidence="16">Prilba</strain>
    </source>
</reference>
<protein>
    <recommendedName>
        <fullName evidence="6 13">Tryptophan synthase</fullName>
        <ecNumber evidence="5 13">4.2.1.20</ecNumber>
    </recommendedName>
</protein>
<evidence type="ECO:0000313" key="16">
    <source>
        <dbReference type="EMBL" id="KAF8478507.1"/>
    </source>
</evidence>
<evidence type="ECO:0000256" key="1">
    <source>
        <dbReference type="ARBA" id="ARBA00001933"/>
    </source>
</evidence>
<dbReference type="Pfam" id="PF00291">
    <property type="entry name" value="PALP"/>
    <property type="match status" value="1"/>
</dbReference>
<reference evidence="16" key="1">
    <citation type="submission" date="2019-10" db="EMBL/GenBank/DDBJ databases">
        <authorList>
            <consortium name="DOE Joint Genome Institute"/>
            <person name="Kuo A."/>
            <person name="Miyauchi S."/>
            <person name="Kiss E."/>
            <person name="Drula E."/>
            <person name="Kohler A."/>
            <person name="Sanchez-Garcia M."/>
            <person name="Andreopoulos B."/>
            <person name="Barry K.W."/>
            <person name="Bonito G."/>
            <person name="Buee M."/>
            <person name="Carver A."/>
            <person name="Chen C."/>
            <person name="Cichocki N."/>
            <person name="Clum A."/>
            <person name="Culley D."/>
            <person name="Crous P.W."/>
            <person name="Fauchery L."/>
            <person name="Girlanda M."/>
            <person name="Hayes R."/>
            <person name="Keri Z."/>
            <person name="LaButti K."/>
            <person name="Lipzen A."/>
            <person name="Lombard V."/>
            <person name="Magnuson J."/>
            <person name="Maillard F."/>
            <person name="Morin E."/>
            <person name="Murat C."/>
            <person name="Nolan M."/>
            <person name="Ohm R."/>
            <person name="Pangilinan J."/>
            <person name="Pereira M."/>
            <person name="Perotto S."/>
            <person name="Peter M."/>
            <person name="Riley R."/>
            <person name="Sitrit Y."/>
            <person name="Stielow B."/>
            <person name="Szollosi G."/>
            <person name="Zifcakova L."/>
            <person name="Stursova M."/>
            <person name="Spatafora J.W."/>
            <person name="Tedersoo L."/>
            <person name="Vaario L.-M."/>
            <person name="Yamada A."/>
            <person name="Yan M."/>
            <person name="Wang P."/>
            <person name="Xu J."/>
            <person name="Bruns T."/>
            <person name="Baldrian P."/>
            <person name="Vilgalys R."/>
            <person name="Henrissat B."/>
            <person name="Grigoriev I.V."/>
            <person name="Hibbett D."/>
            <person name="Nagy L.G."/>
            <person name="Martin F.M."/>
        </authorList>
    </citation>
    <scope>NUCLEOTIDE SEQUENCE</scope>
    <source>
        <strain evidence="16">Prilba</strain>
    </source>
</reference>
<feature type="region of interest" description="Disordered" evidence="14">
    <location>
        <begin position="265"/>
        <end position="303"/>
    </location>
</feature>
<evidence type="ECO:0000256" key="8">
    <source>
        <dbReference type="ARBA" id="ARBA00022822"/>
    </source>
</evidence>
<dbReference type="Gene3D" id="3.20.20.70">
    <property type="entry name" value="Aldolase class I"/>
    <property type="match status" value="1"/>
</dbReference>
<dbReference type="InterPro" id="IPR013785">
    <property type="entry name" value="Aldolase_TIM"/>
</dbReference>
<comment type="similarity">
    <text evidence="4">In the N-terminal section; belongs to the TrpA family.</text>
</comment>
<dbReference type="CDD" id="cd06446">
    <property type="entry name" value="Trp-synth_B"/>
    <property type="match status" value="1"/>
</dbReference>
<keyword evidence="8 13" id="KW-0822">Tryptophan biosynthesis</keyword>
<dbReference type="GO" id="GO:0004834">
    <property type="term" value="F:tryptophan synthase activity"/>
    <property type="evidence" value="ECO:0007669"/>
    <property type="project" value="UniProtKB-EC"/>
</dbReference>
<dbReference type="SUPFAM" id="SSF51366">
    <property type="entry name" value="Ribulose-phoshate binding barrel"/>
    <property type="match status" value="1"/>
</dbReference>